<dbReference type="STRING" id="1038014.SAMN04487910_2746"/>
<organism evidence="1 2">
    <name type="scientific">Aquimarina amphilecti</name>
    <dbReference type="NCBI Taxonomy" id="1038014"/>
    <lineage>
        <taxon>Bacteria</taxon>
        <taxon>Pseudomonadati</taxon>
        <taxon>Bacteroidota</taxon>
        <taxon>Flavobacteriia</taxon>
        <taxon>Flavobacteriales</taxon>
        <taxon>Flavobacteriaceae</taxon>
        <taxon>Aquimarina</taxon>
    </lineage>
</organism>
<evidence type="ECO:0000313" key="1">
    <source>
        <dbReference type="EMBL" id="SEL53503.1"/>
    </source>
</evidence>
<reference evidence="2" key="1">
    <citation type="submission" date="2016-10" db="EMBL/GenBank/DDBJ databases">
        <authorList>
            <person name="Varghese N."/>
            <person name="Submissions S."/>
        </authorList>
    </citation>
    <scope>NUCLEOTIDE SEQUENCE [LARGE SCALE GENOMIC DNA]</scope>
    <source>
        <strain evidence="2">DSM 25232 / NCIMB 14723 / 92V</strain>
    </source>
</reference>
<proteinExistence type="predicted"/>
<dbReference type="EMBL" id="FOAB01000004">
    <property type="protein sequence ID" value="SEL53503.1"/>
    <property type="molecule type" value="Genomic_DNA"/>
</dbReference>
<evidence type="ECO:0000313" key="2">
    <source>
        <dbReference type="Proteomes" id="UP000198521"/>
    </source>
</evidence>
<keyword evidence="2" id="KW-1185">Reference proteome</keyword>
<accession>A0A1H7QZY1</accession>
<dbReference type="AlphaFoldDB" id="A0A1H7QZY1"/>
<gene>
    <name evidence="1" type="ORF">SAMN04487910_2746</name>
</gene>
<protein>
    <submittedName>
        <fullName evidence="1">Uncharacterized protein</fullName>
    </submittedName>
</protein>
<name>A0A1H7QZY1_AQUAM</name>
<dbReference type="Proteomes" id="UP000198521">
    <property type="component" value="Unassembled WGS sequence"/>
</dbReference>
<sequence>MLPSGSKRNIQETLGHIEIMKSTQEILSEIESFKPVDGNWLRLDELVNKLWESGKAELGINTLFRVFERYPNDDGAGVFWTILYGLETLNYEESLYSSLMDKPSHMGINMLKRIENTNSELVAGKPIKELKEFIKNNPKVDSELLSEL</sequence>